<accession>A0ABT9AF80</accession>
<comment type="caution">
    <text evidence="2">The sequence shown here is derived from an EMBL/GenBank/DDBJ whole genome shotgun (WGS) entry which is preliminary data.</text>
</comment>
<feature type="compositionally biased region" description="Polar residues" evidence="1">
    <location>
        <begin position="1"/>
        <end position="14"/>
    </location>
</feature>
<organism evidence="2 3">
    <name type="scientific">Hymenobacter mellowenesis</name>
    <dbReference type="NCBI Taxonomy" id="3063995"/>
    <lineage>
        <taxon>Bacteria</taxon>
        <taxon>Pseudomonadati</taxon>
        <taxon>Bacteroidota</taxon>
        <taxon>Cytophagia</taxon>
        <taxon>Cytophagales</taxon>
        <taxon>Hymenobacteraceae</taxon>
        <taxon>Hymenobacter</taxon>
    </lineage>
</organism>
<evidence type="ECO:0000256" key="1">
    <source>
        <dbReference type="SAM" id="MobiDB-lite"/>
    </source>
</evidence>
<feature type="region of interest" description="Disordered" evidence="1">
    <location>
        <begin position="1"/>
        <end position="24"/>
    </location>
</feature>
<protein>
    <submittedName>
        <fullName evidence="2">Uncharacterized protein</fullName>
    </submittedName>
</protein>
<dbReference type="RefSeq" id="WP_305012319.1">
    <property type="nucleotide sequence ID" value="NZ_JAUQSX010000007.1"/>
</dbReference>
<proteinExistence type="predicted"/>
<dbReference type="Proteomes" id="UP001167796">
    <property type="component" value="Unassembled WGS sequence"/>
</dbReference>
<dbReference type="EMBL" id="JAUQSX010000007">
    <property type="protein sequence ID" value="MDO7847641.1"/>
    <property type="molecule type" value="Genomic_DNA"/>
</dbReference>
<keyword evidence="3" id="KW-1185">Reference proteome</keyword>
<evidence type="ECO:0000313" key="2">
    <source>
        <dbReference type="EMBL" id="MDO7847641.1"/>
    </source>
</evidence>
<reference evidence="2" key="1">
    <citation type="submission" date="2023-07" db="EMBL/GenBank/DDBJ databases">
        <authorList>
            <person name="Kim M.K."/>
        </authorList>
    </citation>
    <scope>NUCLEOTIDE SEQUENCE</scope>
    <source>
        <strain evidence="2">M29</strain>
    </source>
</reference>
<name>A0ABT9AF80_9BACT</name>
<evidence type="ECO:0000313" key="3">
    <source>
        <dbReference type="Proteomes" id="UP001167796"/>
    </source>
</evidence>
<gene>
    <name evidence="2" type="ORF">Q5H92_14830</name>
</gene>
<sequence>MAIPQSDSTRTNAPKPTDDKYGPYPSLAAAKAGVSLTSRYDGCTVKVVGDGEYWWLAGNLSDSGLLAKGIGLTTDQRNGIQNASTLSGTNPVATREDLVWHYLGDPLDGNVSRDLPDISNVYGSGHINNTYGSGVNTNVYGNGHSYNIYADLFYNNQYGNNHSTNIYGSRHQNNQYGDNHSYNTYGRNHDGNLYGNDLTRLYVGDNCQYLEVGDGCERLEIYNCQGDSGARFVIPSGTTDAVYRNNQLVIPGTGGSGLTVQWQSGVPLAKDVLTYNSTGDLFRVLQAITNPQVEPTYPVSSGLVPYYKYVGPALTADQKAALDASSTPLTAANPVVSVADLPPSVADVLEQGYSLVRLGQEVADPPQTFGPTGNKGWQPTNNGAYFFSAGFTGPARLFQPDPGAYGTFVTLRRGTDASSPQLVYLDTGIASSVSVEVGETVVLQLVSPTAATTAPGSTPGWQVHTRSFSPASSGSGGGPIDYTTPVTHPGNTTLTSADFGKHHLFTGTGSPLWTVALPSPTGNSGKVIGFGIGAGASGMWAFQAGNIDGKAERRLWAKETLLLLCTGTGYTKLQWSPVPLSMTLATSGEQALNGLGTVLFNTKISSTAPDEMQYGAQYALRALRGGIYLPSLLGYCAGGTVFRPIEVFAAKNGDISDVGTTNRPTPVVAGASGSGLAYASLELAANPVMLETGDFLNVKYYADASITLQNSGVIVPKYSLLEVPTWT</sequence>